<dbReference type="AlphaFoldDB" id="A0A212JIU8"/>
<organism evidence="2">
    <name type="scientific">uncultured Dysgonomonas sp</name>
    <dbReference type="NCBI Taxonomy" id="206096"/>
    <lineage>
        <taxon>Bacteria</taxon>
        <taxon>Pseudomonadati</taxon>
        <taxon>Bacteroidota</taxon>
        <taxon>Bacteroidia</taxon>
        <taxon>Bacteroidales</taxon>
        <taxon>Dysgonomonadaceae</taxon>
        <taxon>Dysgonomonas</taxon>
        <taxon>environmental samples</taxon>
    </lineage>
</organism>
<gene>
    <name evidence="2" type="ORF">KL86DYS2_11627</name>
</gene>
<evidence type="ECO:0000313" key="2">
    <source>
        <dbReference type="EMBL" id="SBV99317.1"/>
    </source>
</evidence>
<feature type="transmembrane region" description="Helical" evidence="1">
    <location>
        <begin position="58"/>
        <end position="78"/>
    </location>
</feature>
<protein>
    <submittedName>
        <fullName evidence="2">Uncharacterized protein</fullName>
    </submittedName>
</protein>
<evidence type="ECO:0000256" key="1">
    <source>
        <dbReference type="SAM" id="Phobius"/>
    </source>
</evidence>
<sequence>MSLFTLLEMTEKKYSNLVNVIIGILLIILNICWIYFQLRLLYNYNFGNILYLYKIPEWILVLNTICGLIGVLLAVRLIKELNIFRLISNQRIIWKPYTNYAHGF</sequence>
<accession>A0A212JIU8</accession>
<feature type="transmembrane region" description="Helical" evidence="1">
    <location>
        <begin position="17"/>
        <end position="38"/>
    </location>
</feature>
<keyword evidence="1" id="KW-1133">Transmembrane helix</keyword>
<dbReference type="EMBL" id="FLUL01000001">
    <property type="protein sequence ID" value="SBV99317.1"/>
    <property type="molecule type" value="Genomic_DNA"/>
</dbReference>
<keyword evidence="1" id="KW-0812">Transmembrane</keyword>
<keyword evidence="1" id="KW-0472">Membrane</keyword>
<name>A0A212JIU8_9BACT</name>
<proteinExistence type="predicted"/>
<reference evidence="2" key="1">
    <citation type="submission" date="2016-04" db="EMBL/GenBank/DDBJ databases">
        <authorList>
            <person name="Evans L.H."/>
            <person name="Alamgir A."/>
            <person name="Owens N."/>
            <person name="Weber N.D."/>
            <person name="Virtaneva K."/>
            <person name="Barbian K."/>
            <person name="Babar A."/>
            <person name="Rosenke K."/>
        </authorList>
    </citation>
    <scope>NUCLEOTIDE SEQUENCE</scope>
    <source>
        <strain evidence="2">86-2</strain>
    </source>
</reference>